<dbReference type="EMBL" id="OV121141">
    <property type="protein sequence ID" value="CAH0549054.1"/>
    <property type="molecule type" value="Genomic_DNA"/>
</dbReference>
<dbReference type="InterPro" id="IPR043504">
    <property type="entry name" value="Peptidase_S1_PA_chymotrypsin"/>
</dbReference>
<proteinExistence type="inferred from homology"/>
<dbReference type="InterPro" id="IPR001314">
    <property type="entry name" value="Peptidase_S1A"/>
</dbReference>
<dbReference type="GO" id="GO:0006508">
    <property type="term" value="P:proteolysis"/>
    <property type="evidence" value="ECO:0007669"/>
    <property type="project" value="UniProtKB-KW"/>
</dbReference>
<evidence type="ECO:0000256" key="9">
    <source>
        <dbReference type="ARBA" id="ARBA00038868"/>
    </source>
</evidence>
<comment type="similarity">
    <text evidence="1">Belongs to the peptidase S1 family.</text>
</comment>
<dbReference type="PROSITE" id="PS00135">
    <property type="entry name" value="TRYPSIN_SER"/>
    <property type="match status" value="1"/>
</dbReference>
<feature type="domain" description="Peptidase S1" evidence="12">
    <location>
        <begin position="25"/>
        <end position="249"/>
    </location>
</feature>
<dbReference type="FunFam" id="2.40.10.10:FF:000034">
    <property type="entry name" value="Eupolytin"/>
    <property type="match status" value="1"/>
</dbReference>
<keyword evidence="5 10" id="KW-0720">Serine protease</keyword>
<evidence type="ECO:0000256" key="1">
    <source>
        <dbReference type="ARBA" id="ARBA00007664"/>
    </source>
</evidence>
<evidence type="ECO:0000313" key="14">
    <source>
        <dbReference type="Proteomes" id="UP001154078"/>
    </source>
</evidence>
<dbReference type="PRINTS" id="PR00722">
    <property type="entry name" value="CHYMOTRYPSIN"/>
</dbReference>
<evidence type="ECO:0000256" key="5">
    <source>
        <dbReference type="ARBA" id="ARBA00022825"/>
    </source>
</evidence>
<dbReference type="PROSITE" id="PS00134">
    <property type="entry name" value="TRYPSIN_HIS"/>
    <property type="match status" value="1"/>
</dbReference>
<dbReference type="OrthoDB" id="10059102at2759"/>
<dbReference type="InterPro" id="IPR050430">
    <property type="entry name" value="Peptidase_S1"/>
</dbReference>
<keyword evidence="14" id="KW-1185">Reference proteome</keyword>
<protein>
    <recommendedName>
        <fullName evidence="9">trypsin</fullName>
        <ecNumber evidence="9">3.4.21.4</ecNumber>
    </recommendedName>
</protein>
<evidence type="ECO:0000256" key="10">
    <source>
        <dbReference type="RuleBase" id="RU363034"/>
    </source>
</evidence>
<dbReference type="InterPro" id="IPR001254">
    <property type="entry name" value="Trypsin_dom"/>
</dbReference>
<keyword evidence="7" id="KW-1015">Disulfide bond</keyword>
<accession>A0A9P0FDV8</accession>
<gene>
    <name evidence="13" type="ORF">MELIAE_LOCUS2352</name>
</gene>
<keyword evidence="4 10" id="KW-0378">Hydrolase</keyword>
<feature type="chain" id="PRO_5040489085" description="trypsin" evidence="11">
    <location>
        <begin position="22"/>
        <end position="250"/>
    </location>
</feature>
<dbReference type="Proteomes" id="UP001154078">
    <property type="component" value="Chromosome 10"/>
</dbReference>
<name>A0A9P0FDV8_BRAAE</name>
<dbReference type="Gene3D" id="2.40.10.10">
    <property type="entry name" value="Trypsin-like serine proteases"/>
    <property type="match status" value="1"/>
</dbReference>
<dbReference type="GO" id="GO:0004252">
    <property type="term" value="F:serine-type endopeptidase activity"/>
    <property type="evidence" value="ECO:0007669"/>
    <property type="project" value="UniProtKB-EC"/>
</dbReference>
<keyword evidence="6" id="KW-0865">Zymogen</keyword>
<dbReference type="PANTHER" id="PTHR24276:SF97">
    <property type="entry name" value="GH13245P2-RELATED"/>
    <property type="match status" value="1"/>
</dbReference>
<evidence type="ECO:0000256" key="11">
    <source>
        <dbReference type="SAM" id="SignalP"/>
    </source>
</evidence>
<dbReference type="AlphaFoldDB" id="A0A9P0FDV8"/>
<dbReference type="PROSITE" id="PS50240">
    <property type="entry name" value="TRYPSIN_DOM"/>
    <property type="match status" value="1"/>
</dbReference>
<comment type="catalytic activity">
    <reaction evidence="8">
        <text>Preferential cleavage: Arg-|-Xaa, Lys-|-Xaa.</text>
        <dbReference type="EC" id="3.4.21.4"/>
    </reaction>
</comment>
<evidence type="ECO:0000256" key="4">
    <source>
        <dbReference type="ARBA" id="ARBA00022801"/>
    </source>
</evidence>
<dbReference type="PANTHER" id="PTHR24276">
    <property type="entry name" value="POLYSERASE-RELATED"/>
    <property type="match status" value="1"/>
</dbReference>
<dbReference type="CDD" id="cd00190">
    <property type="entry name" value="Tryp_SPc"/>
    <property type="match status" value="1"/>
</dbReference>
<dbReference type="SUPFAM" id="SSF50494">
    <property type="entry name" value="Trypsin-like serine proteases"/>
    <property type="match status" value="1"/>
</dbReference>
<keyword evidence="2 10" id="KW-0645">Protease</keyword>
<dbReference type="Pfam" id="PF00089">
    <property type="entry name" value="Trypsin"/>
    <property type="match status" value="1"/>
</dbReference>
<evidence type="ECO:0000256" key="2">
    <source>
        <dbReference type="ARBA" id="ARBA00022670"/>
    </source>
</evidence>
<evidence type="ECO:0000256" key="6">
    <source>
        <dbReference type="ARBA" id="ARBA00023145"/>
    </source>
</evidence>
<dbReference type="GO" id="GO:0007586">
    <property type="term" value="P:digestion"/>
    <property type="evidence" value="ECO:0007669"/>
    <property type="project" value="UniProtKB-KW"/>
</dbReference>
<evidence type="ECO:0000256" key="8">
    <source>
        <dbReference type="ARBA" id="ARBA00036320"/>
    </source>
</evidence>
<dbReference type="InterPro" id="IPR033116">
    <property type="entry name" value="TRYPSIN_SER"/>
</dbReference>
<evidence type="ECO:0000256" key="7">
    <source>
        <dbReference type="ARBA" id="ARBA00023157"/>
    </source>
</evidence>
<sequence length="250" mass="27381">MRLVTCQLCYVFVFLISFANARNRIVGGIETNIENYPYQLQLHLNGHMICGAVLISNQVALTAGHCILKPGNYEVNGGTSYSNKGGTLKHVKEVVLHPSWTMARSDYDLAILRLDHPFKPSNKIRPIKLANAYARLNPGTKGNVTGYGSVNSKATSMSKRLHAVELPIVNQEECRNDYGYVNPITSRMFCAGYKNGGKDACQGDSGGPFAVDGVLYGIVSWGLNCAEPNHPGVFTSIPELRTYINLNTKL</sequence>
<dbReference type="EC" id="3.4.21.4" evidence="9"/>
<dbReference type="SMART" id="SM00020">
    <property type="entry name" value="Tryp_SPc"/>
    <property type="match status" value="1"/>
</dbReference>
<dbReference type="InterPro" id="IPR018114">
    <property type="entry name" value="TRYPSIN_HIS"/>
</dbReference>
<evidence type="ECO:0000313" key="13">
    <source>
        <dbReference type="EMBL" id="CAH0549054.1"/>
    </source>
</evidence>
<feature type="signal peptide" evidence="11">
    <location>
        <begin position="1"/>
        <end position="21"/>
    </location>
</feature>
<organism evidence="13 14">
    <name type="scientific">Brassicogethes aeneus</name>
    <name type="common">Rape pollen beetle</name>
    <name type="synonym">Meligethes aeneus</name>
    <dbReference type="NCBI Taxonomy" id="1431903"/>
    <lineage>
        <taxon>Eukaryota</taxon>
        <taxon>Metazoa</taxon>
        <taxon>Ecdysozoa</taxon>
        <taxon>Arthropoda</taxon>
        <taxon>Hexapoda</taxon>
        <taxon>Insecta</taxon>
        <taxon>Pterygota</taxon>
        <taxon>Neoptera</taxon>
        <taxon>Endopterygota</taxon>
        <taxon>Coleoptera</taxon>
        <taxon>Polyphaga</taxon>
        <taxon>Cucujiformia</taxon>
        <taxon>Nitidulidae</taxon>
        <taxon>Meligethinae</taxon>
        <taxon>Brassicogethes</taxon>
    </lineage>
</organism>
<keyword evidence="11" id="KW-0732">Signal</keyword>
<keyword evidence="3" id="KW-0222">Digestion</keyword>
<reference evidence="13" key="1">
    <citation type="submission" date="2021-12" db="EMBL/GenBank/DDBJ databases">
        <authorList>
            <person name="King R."/>
        </authorList>
    </citation>
    <scope>NUCLEOTIDE SEQUENCE</scope>
</reference>
<evidence type="ECO:0000259" key="12">
    <source>
        <dbReference type="PROSITE" id="PS50240"/>
    </source>
</evidence>
<dbReference type="InterPro" id="IPR009003">
    <property type="entry name" value="Peptidase_S1_PA"/>
</dbReference>
<evidence type="ECO:0000256" key="3">
    <source>
        <dbReference type="ARBA" id="ARBA00022757"/>
    </source>
</evidence>